<gene>
    <name evidence="1" type="ORF">GIB67_002774</name>
</gene>
<keyword evidence="2" id="KW-1185">Reference proteome</keyword>
<feature type="non-terminal residue" evidence="1">
    <location>
        <position position="1"/>
    </location>
</feature>
<dbReference type="EMBL" id="JACGCM010002039">
    <property type="protein sequence ID" value="KAF6145680.1"/>
    <property type="molecule type" value="Genomic_DNA"/>
</dbReference>
<proteinExistence type="predicted"/>
<dbReference type="AlphaFoldDB" id="A0A7J7LT30"/>
<evidence type="ECO:0000313" key="2">
    <source>
        <dbReference type="Proteomes" id="UP000541444"/>
    </source>
</evidence>
<sequence length="51" mass="5961">DCILRRVFASKCVGFVISSSLYIKGLRLFSRVSFFRLDLDEFGEKPRVFLE</sequence>
<dbReference type="Proteomes" id="UP000541444">
    <property type="component" value="Unassembled WGS sequence"/>
</dbReference>
<accession>A0A7J7LT30</accession>
<comment type="caution">
    <text evidence="1">The sequence shown here is derived from an EMBL/GenBank/DDBJ whole genome shotgun (WGS) entry which is preliminary data.</text>
</comment>
<name>A0A7J7LT30_9MAGN</name>
<protein>
    <submittedName>
        <fullName evidence="1">Uncharacterized protein</fullName>
    </submittedName>
</protein>
<reference evidence="1 2" key="1">
    <citation type="journal article" date="2020" name="IScience">
        <title>Genome Sequencing of the Endangered Kingdonia uniflora (Circaeasteraceae, Ranunculales) Reveals Potential Mechanisms of Evolutionary Specialization.</title>
        <authorList>
            <person name="Sun Y."/>
            <person name="Deng T."/>
            <person name="Zhang A."/>
            <person name="Moore M.J."/>
            <person name="Landis J.B."/>
            <person name="Lin N."/>
            <person name="Zhang H."/>
            <person name="Zhang X."/>
            <person name="Huang J."/>
            <person name="Zhang X."/>
            <person name="Sun H."/>
            <person name="Wang H."/>
        </authorList>
    </citation>
    <scope>NUCLEOTIDE SEQUENCE [LARGE SCALE GENOMIC DNA]</scope>
    <source>
        <strain evidence="1">TB1705</strain>
        <tissue evidence="1">Leaf</tissue>
    </source>
</reference>
<evidence type="ECO:0000313" key="1">
    <source>
        <dbReference type="EMBL" id="KAF6145680.1"/>
    </source>
</evidence>
<organism evidence="1 2">
    <name type="scientific">Kingdonia uniflora</name>
    <dbReference type="NCBI Taxonomy" id="39325"/>
    <lineage>
        <taxon>Eukaryota</taxon>
        <taxon>Viridiplantae</taxon>
        <taxon>Streptophyta</taxon>
        <taxon>Embryophyta</taxon>
        <taxon>Tracheophyta</taxon>
        <taxon>Spermatophyta</taxon>
        <taxon>Magnoliopsida</taxon>
        <taxon>Ranunculales</taxon>
        <taxon>Circaeasteraceae</taxon>
        <taxon>Kingdonia</taxon>
    </lineage>
</organism>